<evidence type="ECO:0000313" key="1">
    <source>
        <dbReference type="EMBL" id="TQV69922.1"/>
    </source>
</evidence>
<evidence type="ECO:0000313" key="2">
    <source>
        <dbReference type="Proteomes" id="UP000319732"/>
    </source>
</evidence>
<dbReference type="EMBL" id="VHSG01000026">
    <property type="protein sequence ID" value="TQV69922.1"/>
    <property type="molecule type" value="Genomic_DNA"/>
</dbReference>
<dbReference type="AlphaFoldDB" id="A0A545SY82"/>
<protein>
    <submittedName>
        <fullName evidence="1">Uncharacterized protein</fullName>
    </submittedName>
</protein>
<reference evidence="1 2" key="1">
    <citation type="submission" date="2019-06" db="EMBL/GenBank/DDBJ databases">
        <title>Whole genome sequence for Cellvibrionaceae sp. R142.</title>
        <authorList>
            <person name="Wang G."/>
        </authorList>
    </citation>
    <scope>NUCLEOTIDE SEQUENCE [LARGE SCALE GENOMIC DNA]</scope>
    <source>
        <strain evidence="1 2">R142</strain>
    </source>
</reference>
<name>A0A545SY82_9GAMM</name>
<dbReference type="Proteomes" id="UP000319732">
    <property type="component" value="Unassembled WGS sequence"/>
</dbReference>
<proteinExistence type="predicted"/>
<dbReference type="OrthoDB" id="6852880at2"/>
<comment type="caution">
    <text evidence="1">The sequence shown here is derived from an EMBL/GenBank/DDBJ whole genome shotgun (WGS) entry which is preliminary data.</text>
</comment>
<gene>
    <name evidence="1" type="ORF">FKG94_22480</name>
</gene>
<keyword evidence="2" id="KW-1185">Reference proteome</keyword>
<organism evidence="1 2">
    <name type="scientific">Exilibacterium tricleocarpae</name>
    <dbReference type="NCBI Taxonomy" id="2591008"/>
    <lineage>
        <taxon>Bacteria</taxon>
        <taxon>Pseudomonadati</taxon>
        <taxon>Pseudomonadota</taxon>
        <taxon>Gammaproteobacteria</taxon>
        <taxon>Cellvibrionales</taxon>
        <taxon>Cellvibrionaceae</taxon>
        <taxon>Exilibacterium</taxon>
    </lineage>
</organism>
<accession>A0A545SY82</accession>
<sequence>MSISYEGLLQSVRENYLQTPAESGISIAEELDYIEADLAQGLVSTLGNVSDSLGLIATIKAVAGIGTLLRGDKSGWADIGSSMSYRLWNIKLARQALKNAIAFNPNRNLPELRVEFSPAAGLLLHAVSQGEDAAAGEMVKVLEDIFFDPAYLNRETVDNSIYERFALNVYYFLKGGDTRKTLAFNTGNVYKNLLDSLLAPDFDSQLVVDLCDYHCDNIEDRGDRRPEFCSRPFDLLPVEVLAIYRIRRNAGLETPAVDHPLLNPLFTHMPDLQFENDELIDRIEAAYLEMPAA</sequence>
<dbReference type="RefSeq" id="WP_142929200.1">
    <property type="nucleotide sequence ID" value="NZ_ML660104.1"/>
</dbReference>